<dbReference type="Pfam" id="PF00768">
    <property type="entry name" value="Peptidase_S11"/>
    <property type="match status" value="1"/>
</dbReference>
<dbReference type="InterPro" id="IPR012338">
    <property type="entry name" value="Beta-lactam/transpept-like"/>
</dbReference>
<keyword evidence="8 15" id="KW-0378">Hydrolase</keyword>
<evidence type="ECO:0000256" key="3">
    <source>
        <dbReference type="ARBA" id="ARBA00007164"/>
    </source>
</evidence>
<evidence type="ECO:0000256" key="4">
    <source>
        <dbReference type="ARBA" id="ARBA00012448"/>
    </source>
</evidence>
<dbReference type="GO" id="GO:0009002">
    <property type="term" value="F:serine-type D-Ala-D-Ala carboxypeptidase activity"/>
    <property type="evidence" value="ECO:0007669"/>
    <property type="project" value="UniProtKB-EC"/>
</dbReference>
<evidence type="ECO:0000256" key="5">
    <source>
        <dbReference type="ARBA" id="ARBA00022645"/>
    </source>
</evidence>
<dbReference type="SMART" id="SM00936">
    <property type="entry name" value="PBP5_C"/>
    <property type="match status" value="1"/>
</dbReference>
<evidence type="ECO:0000256" key="9">
    <source>
        <dbReference type="ARBA" id="ARBA00022960"/>
    </source>
</evidence>
<name>A0ABN7RYE3_THEXY</name>
<organism evidence="15 16">
    <name type="scientific">Thermobacillus xylanilyticus</name>
    <dbReference type="NCBI Taxonomy" id="76633"/>
    <lineage>
        <taxon>Bacteria</taxon>
        <taxon>Bacillati</taxon>
        <taxon>Bacillota</taxon>
        <taxon>Bacilli</taxon>
        <taxon>Bacillales</taxon>
        <taxon>Paenibacillaceae</taxon>
        <taxon>Thermobacillus</taxon>
    </lineage>
</organism>
<dbReference type="SUPFAM" id="SSF69189">
    <property type="entry name" value="Penicillin-binding protein associated domain"/>
    <property type="match status" value="1"/>
</dbReference>
<evidence type="ECO:0000313" key="15">
    <source>
        <dbReference type="EMBL" id="CAG5088947.1"/>
    </source>
</evidence>
<keyword evidence="9" id="KW-0133">Cell shape</keyword>
<accession>A0ABN7RYE3</accession>
<dbReference type="PANTHER" id="PTHR21581">
    <property type="entry name" value="D-ALANYL-D-ALANINE CARBOXYPEPTIDASE"/>
    <property type="match status" value="1"/>
</dbReference>
<keyword evidence="6" id="KW-0645">Protease</keyword>
<dbReference type="InterPro" id="IPR037167">
    <property type="entry name" value="Peptidase_S11_C_sf"/>
</dbReference>
<comment type="catalytic activity">
    <reaction evidence="12">
        <text>Preferential cleavage: (Ac)2-L-Lys-D-Ala-|-D-Ala. Also transpeptidation of peptidyl-alanyl moieties that are N-acyl substituents of D-alanine.</text>
        <dbReference type="EC" id="3.4.16.4"/>
    </reaction>
</comment>
<keyword evidence="10" id="KW-0573">Peptidoglycan synthesis</keyword>
<dbReference type="Gene3D" id="3.40.710.10">
    <property type="entry name" value="DD-peptidase/beta-lactamase superfamily"/>
    <property type="match status" value="1"/>
</dbReference>
<dbReference type="InterPro" id="IPR001967">
    <property type="entry name" value="Peptidase_S11_N"/>
</dbReference>
<comment type="pathway">
    <text evidence="2">Cell wall biogenesis; peptidoglycan biosynthesis.</text>
</comment>
<sequence>MNDHGKRSVRMRTLAAVLAVLFVVYALGAVPAVLAEEGTATVSGTTFQLGESVDAAILIDFETGQVLYERNADQPRPPASMTKLMTEYIVLSRIAEGKLNWSDVVPVSKEAASTPADGSQIYLAEGDKHTVEELYIAMAVGSANDATVALASYIAGSEAAFVDIMNDTARELGLSTAHFTGATGLQEDTVISARDLSKLARVILQQHGETFLKYSSITQYKFRERDKDPMINYNWMLEGNKDVTNFRQYAYEGVDGMKTGYISAAGYCFTGTAKRGDMRLISVVMGTDSMGERFLETAKLFDYGFNNFEMKTVVAPKSVVESVETVKIKKGVKTEVPVVTESDVTFLVRKGVEPQIEVSNVEVLPPEELVAPLPAGTKAGSVTYVYTDGANKLEKTVNLITGEEAKKGSWWRLMFRGIGDFFRNLFKGIIG</sequence>
<keyword evidence="7" id="KW-0732">Signal</keyword>
<evidence type="ECO:0000256" key="2">
    <source>
        <dbReference type="ARBA" id="ARBA00004752"/>
    </source>
</evidence>
<evidence type="ECO:0000256" key="10">
    <source>
        <dbReference type="ARBA" id="ARBA00022984"/>
    </source>
</evidence>
<dbReference type="Pfam" id="PF07943">
    <property type="entry name" value="PBP5_C"/>
    <property type="match status" value="1"/>
</dbReference>
<comment type="function">
    <text evidence="1">Removes C-terminal D-alanyl residues from sugar-peptide cell wall precursors.</text>
</comment>
<keyword evidence="11" id="KW-0961">Cell wall biogenesis/degradation</keyword>
<dbReference type="EC" id="3.4.16.4" evidence="4"/>
<comment type="caution">
    <text evidence="15">The sequence shown here is derived from an EMBL/GenBank/DDBJ whole genome shotgun (WGS) entry which is preliminary data.</text>
</comment>
<protein>
    <recommendedName>
        <fullName evidence="4">serine-type D-Ala-D-Ala carboxypeptidase</fullName>
        <ecNumber evidence="4">3.4.16.4</ecNumber>
    </recommendedName>
</protein>
<comment type="similarity">
    <text evidence="3 13">Belongs to the peptidase S11 family.</text>
</comment>
<feature type="domain" description="Peptidase S11 D-Ala-D-Ala carboxypeptidase A C-terminal" evidence="14">
    <location>
        <begin position="308"/>
        <end position="407"/>
    </location>
</feature>
<keyword evidence="16" id="KW-1185">Reference proteome</keyword>
<evidence type="ECO:0000256" key="12">
    <source>
        <dbReference type="ARBA" id="ARBA00034000"/>
    </source>
</evidence>
<evidence type="ECO:0000256" key="8">
    <source>
        <dbReference type="ARBA" id="ARBA00022801"/>
    </source>
</evidence>
<dbReference type="InterPro" id="IPR015956">
    <property type="entry name" value="Peniciliin-bd_prot_C_sf"/>
</dbReference>
<reference evidence="15 16" key="1">
    <citation type="submission" date="2021-04" db="EMBL/GenBank/DDBJ databases">
        <authorList>
            <person name="Rakotoarivonina H."/>
        </authorList>
    </citation>
    <scope>NUCLEOTIDE SEQUENCE [LARGE SCALE GENOMIC DNA]</scope>
    <source>
        <strain evidence="15 16">XE</strain>
    </source>
</reference>
<dbReference type="PANTHER" id="PTHR21581:SF11">
    <property type="entry name" value="D-ALANYL-D-ALANINE CARBOXYPEPTIDASE DACA"/>
    <property type="match status" value="1"/>
</dbReference>
<evidence type="ECO:0000256" key="6">
    <source>
        <dbReference type="ARBA" id="ARBA00022670"/>
    </source>
</evidence>
<keyword evidence="5 15" id="KW-0121">Carboxypeptidase</keyword>
<dbReference type="EMBL" id="CAJRAY010000061">
    <property type="protein sequence ID" value="CAG5088947.1"/>
    <property type="molecule type" value="Genomic_DNA"/>
</dbReference>
<evidence type="ECO:0000256" key="7">
    <source>
        <dbReference type="ARBA" id="ARBA00022729"/>
    </source>
</evidence>
<dbReference type="InterPro" id="IPR018044">
    <property type="entry name" value="Peptidase_S11"/>
</dbReference>
<dbReference type="PRINTS" id="PR00725">
    <property type="entry name" value="DADACBPTASE1"/>
</dbReference>
<evidence type="ECO:0000259" key="14">
    <source>
        <dbReference type="SMART" id="SM00936"/>
    </source>
</evidence>
<dbReference type="InterPro" id="IPR012907">
    <property type="entry name" value="Peptidase_S11_C"/>
</dbReference>
<evidence type="ECO:0000256" key="13">
    <source>
        <dbReference type="RuleBase" id="RU004016"/>
    </source>
</evidence>
<dbReference type="SUPFAM" id="SSF56601">
    <property type="entry name" value="beta-lactamase/transpeptidase-like"/>
    <property type="match status" value="1"/>
</dbReference>
<dbReference type="Proteomes" id="UP000681526">
    <property type="component" value="Unassembled WGS sequence"/>
</dbReference>
<evidence type="ECO:0000256" key="1">
    <source>
        <dbReference type="ARBA" id="ARBA00003217"/>
    </source>
</evidence>
<evidence type="ECO:0000256" key="11">
    <source>
        <dbReference type="ARBA" id="ARBA00023316"/>
    </source>
</evidence>
<gene>
    <name evidence="15" type="primary">txxe 1818-dacA1</name>
    <name evidence="15" type="ORF">TXXE_12565</name>
</gene>
<evidence type="ECO:0000313" key="16">
    <source>
        <dbReference type="Proteomes" id="UP000681526"/>
    </source>
</evidence>
<proteinExistence type="inferred from homology"/>
<dbReference type="Gene3D" id="2.60.410.10">
    <property type="entry name" value="D-Ala-D-Ala carboxypeptidase, C-terminal domain"/>
    <property type="match status" value="1"/>
</dbReference>